<feature type="transmembrane region" description="Helical" evidence="7">
    <location>
        <begin position="247"/>
        <end position="269"/>
    </location>
</feature>
<evidence type="ECO:0000259" key="8">
    <source>
        <dbReference type="Pfam" id="PF04039"/>
    </source>
</evidence>
<evidence type="ECO:0000256" key="2">
    <source>
        <dbReference type="ARBA" id="ARBA00009425"/>
    </source>
</evidence>
<evidence type="ECO:0000256" key="1">
    <source>
        <dbReference type="ARBA" id="ARBA00004651"/>
    </source>
</evidence>
<feature type="transmembrane region" description="Helical" evidence="7">
    <location>
        <begin position="289"/>
        <end position="315"/>
    </location>
</feature>
<dbReference type="Pfam" id="PF04039">
    <property type="entry name" value="MnhB"/>
    <property type="match status" value="1"/>
</dbReference>
<keyword evidence="5 7" id="KW-1133">Transmembrane helix</keyword>
<evidence type="ECO:0000256" key="7">
    <source>
        <dbReference type="SAM" id="Phobius"/>
    </source>
</evidence>
<evidence type="ECO:0000256" key="5">
    <source>
        <dbReference type="ARBA" id="ARBA00022989"/>
    </source>
</evidence>
<dbReference type="EMBL" id="RAYQ01000006">
    <property type="protein sequence ID" value="RKI91984.1"/>
    <property type="molecule type" value="Genomic_DNA"/>
</dbReference>
<keyword evidence="11" id="KW-1185">Reference proteome</keyword>
<sequence length="320" mass="35900">MSKLKPQEEYEKTKAFRFFRWLSGSKDPYVGEVEMQPQKETEVPETTILERMFEHRMVRNKVYDVKNNKKLTFFHKLYVAAAIFFCIALTALLLETVSYLPRTGNAGNPDNNVVSKRYIEHGLQETGALNIVTGMILTYRAFDTFGETNVLFIATCCVMILLMLDEAILKEKEEKDDRRFEPRDDAILQGTAFVLCPFIFIFGIYVILNGQLSPGGGFSGGAILGAGLILYTSAFGFKKTQRFFNELVYKIAKITALCMYGIIGSYFYITGANGIENHIPLGIPGHILSGGIILPIDICVGIEVACTMYAFYALFRRGGL</sequence>
<comment type="caution">
    <text evidence="10">The sequence shown here is derived from an EMBL/GenBank/DDBJ whole genome shotgun (WGS) entry which is preliminary data.</text>
</comment>
<name>A0A3A9ALX9_9FIRM</name>
<dbReference type="InterPro" id="IPR050622">
    <property type="entry name" value="CPA3_antiporter_subunitB"/>
</dbReference>
<evidence type="ECO:0000256" key="3">
    <source>
        <dbReference type="ARBA" id="ARBA00022475"/>
    </source>
</evidence>
<organism evidence="10 11">
    <name type="scientific">Parablautia intestinalis</name>
    <dbReference type="NCBI Taxonomy" id="2320100"/>
    <lineage>
        <taxon>Bacteria</taxon>
        <taxon>Bacillati</taxon>
        <taxon>Bacillota</taxon>
        <taxon>Clostridia</taxon>
        <taxon>Lachnospirales</taxon>
        <taxon>Lachnospiraceae</taxon>
        <taxon>Parablautia</taxon>
    </lineage>
</organism>
<feature type="domain" description="Na+/H+ antiporter MnhB subunit-related protein" evidence="8">
    <location>
        <begin position="187"/>
        <end position="309"/>
    </location>
</feature>
<dbReference type="Proteomes" id="UP000280696">
    <property type="component" value="Unassembled WGS sequence"/>
</dbReference>
<protein>
    <submittedName>
        <fullName evidence="10">Uncharacterized protein</fullName>
    </submittedName>
</protein>
<feature type="domain" description="MrpA C-terminal/MbhE" evidence="9">
    <location>
        <begin position="109"/>
        <end position="162"/>
    </location>
</feature>
<dbReference type="AlphaFoldDB" id="A0A3A9ALX9"/>
<proteinExistence type="inferred from homology"/>
<reference evidence="10 11" key="1">
    <citation type="submission" date="2018-09" db="EMBL/GenBank/DDBJ databases">
        <title>Murine metabolic-syndrome-specific gut microbial biobank.</title>
        <authorList>
            <person name="Liu C."/>
        </authorList>
    </citation>
    <scope>NUCLEOTIDE SEQUENCE [LARGE SCALE GENOMIC DNA]</scope>
    <source>
        <strain evidence="10 11">0.1xD8-82</strain>
    </source>
</reference>
<feature type="transmembrane region" description="Helical" evidence="7">
    <location>
        <begin position="214"/>
        <end position="235"/>
    </location>
</feature>
<dbReference type="PANTHER" id="PTHR33932">
    <property type="entry name" value="NA(+)/H(+) ANTIPORTER SUBUNIT B"/>
    <property type="match status" value="1"/>
</dbReference>
<dbReference type="GO" id="GO:0005886">
    <property type="term" value="C:plasma membrane"/>
    <property type="evidence" value="ECO:0007669"/>
    <property type="project" value="UniProtKB-SubCell"/>
</dbReference>
<feature type="transmembrane region" description="Helical" evidence="7">
    <location>
        <begin position="150"/>
        <end position="169"/>
    </location>
</feature>
<dbReference type="InterPro" id="IPR007182">
    <property type="entry name" value="MnhB"/>
</dbReference>
<evidence type="ECO:0000256" key="6">
    <source>
        <dbReference type="ARBA" id="ARBA00023136"/>
    </source>
</evidence>
<accession>A0A3A9ALX9</accession>
<evidence type="ECO:0000259" key="9">
    <source>
        <dbReference type="Pfam" id="PF20501"/>
    </source>
</evidence>
<keyword evidence="3" id="KW-1003">Cell membrane</keyword>
<dbReference type="PANTHER" id="PTHR33932:SF4">
    <property type="entry name" value="NA(+)_H(+) ANTIPORTER SUBUNIT B"/>
    <property type="match status" value="1"/>
</dbReference>
<evidence type="ECO:0000313" key="10">
    <source>
        <dbReference type="EMBL" id="RKI91984.1"/>
    </source>
</evidence>
<dbReference type="RefSeq" id="WP_120468520.1">
    <property type="nucleotide sequence ID" value="NZ_CATAJS010000028.1"/>
</dbReference>
<dbReference type="Pfam" id="PF20501">
    <property type="entry name" value="MbhE"/>
    <property type="match status" value="1"/>
</dbReference>
<feature type="transmembrane region" description="Helical" evidence="7">
    <location>
        <begin position="77"/>
        <end position="94"/>
    </location>
</feature>
<dbReference type="InterPro" id="IPR046806">
    <property type="entry name" value="MrpA_C/MbhE"/>
</dbReference>
<dbReference type="OrthoDB" id="9798859at2"/>
<keyword evidence="6 7" id="KW-0472">Membrane</keyword>
<comment type="subcellular location">
    <subcellularLocation>
        <location evidence="1">Cell membrane</location>
        <topology evidence="1">Multi-pass membrane protein</topology>
    </subcellularLocation>
</comment>
<feature type="transmembrane region" description="Helical" evidence="7">
    <location>
        <begin position="190"/>
        <end position="208"/>
    </location>
</feature>
<gene>
    <name evidence="10" type="ORF">D7V94_07855</name>
</gene>
<evidence type="ECO:0000313" key="11">
    <source>
        <dbReference type="Proteomes" id="UP000280696"/>
    </source>
</evidence>
<evidence type="ECO:0000256" key="4">
    <source>
        <dbReference type="ARBA" id="ARBA00022692"/>
    </source>
</evidence>
<comment type="similarity">
    <text evidence="2">Belongs to the CPA3 antiporters (TC 2.A.63) subunit B family.</text>
</comment>
<keyword evidence="4 7" id="KW-0812">Transmembrane</keyword>